<organism evidence="2 3">
    <name type="scientific">Actinomyces glycerinitolerans</name>
    <dbReference type="NCBI Taxonomy" id="1892869"/>
    <lineage>
        <taxon>Bacteria</taxon>
        <taxon>Bacillati</taxon>
        <taxon>Actinomycetota</taxon>
        <taxon>Actinomycetes</taxon>
        <taxon>Actinomycetales</taxon>
        <taxon>Actinomycetaceae</taxon>
        <taxon>Actinomyces</taxon>
    </lineage>
</organism>
<evidence type="ECO:0000313" key="2">
    <source>
        <dbReference type="EMBL" id="SHE26609.1"/>
    </source>
</evidence>
<evidence type="ECO:0000313" key="3">
    <source>
        <dbReference type="Proteomes" id="UP000184291"/>
    </source>
</evidence>
<sequence>MLARRDSEDHSRSATTAVDSTAPHRKADDAPDPDASGHEDAPGGDADATHKSNDGDTGNERAKDDAADKDGQHEPGHDHDANKGVDGSDDAPDWSDQDTRDKWFDDCDTLQRPPNTDAVTYQHRVLGTDVERVLVADHGDTVVADAVKPDGTAYTAYDAKHTAGGSNSMYEGGRPPFIQEKIT</sequence>
<dbReference type="RefSeq" id="WP_139241008.1">
    <property type="nucleotide sequence ID" value="NZ_FQTT01000015.1"/>
</dbReference>
<feature type="region of interest" description="Disordered" evidence="1">
    <location>
        <begin position="163"/>
        <end position="183"/>
    </location>
</feature>
<keyword evidence="3" id="KW-1185">Reference proteome</keyword>
<feature type="compositionally biased region" description="Basic and acidic residues" evidence="1">
    <location>
        <begin position="1"/>
        <end position="12"/>
    </location>
</feature>
<protein>
    <submittedName>
        <fullName evidence="2">Uncharacterized protein</fullName>
    </submittedName>
</protein>
<dbReference type="OrthoDB" id="3252924at2"/>
<proteinExistence type="predicted"/>
<evidence type="ECO:0000256" key="1">
    <source>
        <dbReference type="SAM" id="MobiDB-lite"/>
    </source>
</evidence>
<dbReference type="EMBL" id="FQTT01000015">
    <property type="protein sequence ID" value="SHE26609.1"/>
    <property type="molecule type" value="Genomic_DNA"/>
</dbReference>
<reference evidence="3" key="1">
    <citation type="submission" date="2016-09" db="EMBL/GenBank/DDBJ databases">
        <authorList>
            <person name="Strepis N."/>
        </authorList>
    </citation>
    <scope>NUCLEOTIDE SEQUENCE [LARGE SCALE GENOMIC DNA]</scope>
</reference>
<feature type="region of interest" description="Disordered" evidence="1">
    <location>
        <begin position="1"/>
        <end position="117"/>
    </location>
</feature>
<feature type="compositionally biased region" description="Acidic residues" evidence="1">
    <location>
        <begin position="87"/>
        <end position="96"/>
    </location>
</feature>
<dbReference type="AlphaFoldDB" id="A0A1M4S381"/>
<dbReference type="STRING" id="1892869.ACGLYG10_2860"/>
<accession>A0A1M4S381</accession>
<feature type="compositionally biased region" description="Basic and acidic residues" evidence="1">
    <location>
        <begin position="25"/>
        <end position="83"/>
    </location>
</feature>
<name>A0A1M4S381_9ACTO</name>
<gene>
    <name evidence="2" type="ORF">ACGLYG10_2860</name>
</gene>
<dbReference type="Proteomes" id="UP000184291">
    <property type="component" value="Unassembled WGS sequence"/>
</dbReference>